<accession>A0A0A8ZD98</accession>
<organism evidence="1">
    <name type="scientific">Arundo donax</name>
    <name type="common">Giant reed</name>
    <name type="synonym">Donax arundinaceus</name>
    <dbReference type="NCBI Taxonomy" id="35708"/>
    <lineage>
        <taxon>Eukaryota</taxon>
        <taxon>Viridiplantae</taxon>
        <taxon>Streptophyta</taxon>
        <taxon>Embryophyta</taxon>
        <taxon>Tracheophyta</taxon>
        <taxon>Spermatophyta</taxon>
        <taxon>Magnoliopsida</taxon>
        <taxon>Liliopsida</taxon>
        <taxon>Poales</taxon>
        <taxon>Poaceae</taxon>
        <taxon>PACMAD clade</taxon>
        <taxon>Arundinoideae</taxon>
        <taxon>Arundineae</taxon>
        <taxon>Arundo</taxon>
    </lineage>
</organism>
<dbReference type="EMBL" id="GBRH01263190">
    <property type="protein sequence ID" value="JAD34705.1"/>
    <property type="molecule type" value="Transcribed_RNA"/>
</dbReference>
<evidence type="ECO:0000313" key="1">
    <source>
        <dbReference type="EMBL" id="JAD34705.1"/>
    </source>
</evidence>
<protein>
    <recommendedName>
        <fullName evidence="2">Reverse transcriptase zinc-binding domain-containing protein</fullName>
    </recommendedName>
</protein>
<evidence type="ECO:0008006" key="2">
    <source>
        <dbReference type="Google" id="ProtNLM"/>
    </source>
</evidence>
<dbReference type="AlphaFoldDB" id="A0A0A8ZD98"/>
<reference evidence="1" key="1">
    <citation type="submission" date="2014-09" db="EMBL/GenBank/DDBJ databases">
        <authorList>
            <person name="Magalhaes I.L.F."/>
            <person name="Oliveira U."/>
            <person name="Santos F.R."/>
            <person name="Vidigal T.H.D.A."/>
            <person name="Brescovit A.D."/>
            <person name="Santos A.J."/>
        </authorList>
    </citation>
    <scope>NUCLEOTIDE SEQUENCE</scope>
    <source>
        <tissue evidence="1">Shoot tissue taken approximately 20 cm above the soil surface</tissue>
    </source>
</reference>
<name>A0A0A8ZD98_ARUDO</name>
<reference evidence="1" key="2">
    <citation type="journal article" date="2015" name="Data Brief">
        <title>Shoot transcriptome of the giant reed, Arundo donax.</title>
        <authorList>
            <person name="Barrero R.A."/>
            <person name="Guerrero F.D."/>
            <person name="Moolhuijzen P."/>
            <person name="Goolsby J.A."/>
            <person name="Tidwell J."/>
            <person name="Bellgard S.E."/>
            <person name="Bellgard M.I."/>
        </authorList>
    </citation>
    <scope>NUCLEOTIDE SEQUENCE</scope>
    <source>
        <tissue evidence="1">Shoot tissue taken approximately 20 cm above the soil surface</tissue>
    </source>
</reference>
<proteinExistence type="predicted"/>
<sequence length="80" mass="9242">MWKSCAQGKHKFFFWLLLKDRLNTRNLLKRKNRVLMTTIVFSANLEVKRLYCICSSSAPLDNTVGSPLAYYGISLWTGLI</sequence>